<gene>
    <name evidence="1" type="ORF">HRbin22_01172</name>
</gene>
<reference evidence="2" key="1">
    <citation type="submission" date="2017-09" db="EMBL/GenBank/DDBJ databases">
        <title>Metaegenomics of thermophilic ammonia-oxidizing enrichment culture.</title>
        <authorList>
            <person name="Kato S."/>
            <person name="Suzuki K."/>
        </authorList>
    </citation>
    <scope>NUCLEOTIDE SEQUENCE [LARGE SCALE GENOMIC DNA]</scope>
</reference>
<protein>
    <submittedName>
        <fullName evidence="1">Uncharacterized protein</fullName>
    </submittedName>
</protein>
<dbReference type="EMBL" id="BEHY01000021">
    <property type="protein sequence ID" value="GBD08926.1"/>
    <property type="molecule type" value="Genomic_DNA"/>
</dbReference>
<evidence type="ECO:0000313" key="2">
    <source>
        <dbReference type="Proteomes" id="UP000236642"/>
    </source>
</evidence>
<accession>A0A2H5Y658</accession>
<comment type="caution">
    <text evidence="1">The sequence shown here is derived from an EMBL/GenBank/DDBJ whole genome shotgun (WGS) entry which is preliminary data.</text>
</comment>
<dbReference type="InterPro" id="IPR015946">
    <property type="entry name" value="KH_dom-like_a/b"/>
</dbReference>
<dbReference type="Gene3D" id="3.30.300.20">
    <property type="match status" value="1"/>
</dbReference>
<dbReference type="AlphaFoldDB" id="A0A2H5Y658"/>
<organism evidence="1 2">
    <name type="scientific">Candidatus Thermoflexus japonica</name>
    <dbReference type="NCBI Taxonomy" id="2035417"/>
    <lineage>
        <taxon>Bacteria</taxon>
        <taxon>Bacillati</taxon>
        <taxon>Chloroflexota</taxon>
        <taxon>Thermoflexia</taxon>
        <taxon>Thermoflexales</taxon>
        <taxon>Thermoflexaceae</taxon>
        <taxon>Thermoflexus</taxon>
    </lineage>
</organism>
<proteinExistence type="predicted"/>
<evidence type="ECO:0000313" key="1">
    <source>
        <dbReference type="EMBL" id="GBD08926.1"/>
    </source>
</evidence>
<sequence length="61" mass="6426">MIVCEVEARVLEGMRKLAIARVIRGDQASEVFTLVSDEGAPLGGEGSAPTPLMYFVAGVAF</sequence>
<name>A0A2H5Y658_9CHLR</name>
<dbReference type="SUPFAM" id="SSF82784">
    <property type="entry name" value="OsmC-like"/>
    <property type="match status" value="1"/>
</dbReference>
<dbReference type="InterPro" id="IPR036102">
    <property type="entry name" value="OsmC/Ohrsf"/>
</dbReference>
<dbReference type="Proteomes" id="UP000236642">
    <property type="component" value="Unassembled WGS sequence"/>
</dbReference>